<sequence>MKAFFLLLPLLIINACNTAKTTTGSSPANETGLTENSTPSCPEGGTCTVEVLQNKQLVLKEDGIGALYPEITNGDNLVVVYTFFQKGPAGTVDGNYTETIHFEIPATLNELYKKDASLQDVTLLYEKQCYCKGEAGFYKVKNGTLQLTKTNGELHFNLQFTVDETSHKLSNISRAIQL</sequence>
<name>A0A2U0HTG6_9FLAO</name>
<feature type="region of interest" description="Disordered" evidence="1">
    <location>
        <begin position="22"/>
        <end position="41"/>
    </location>
</feature>
<protein>
    <recommendedName>
        <fullName evidence="5">Lipoprotein</fullName>
    </recommendedName>
</protein>
<keyword evidence="2" id="KW-0732">Signal</keyword>
<feature type="signal peptide" evidence="2">
    <location>
        <begin position="1"/>
        <end position="21"/>
    </location>
</feature>
<reference evidence="3 4" key="1">
    <citation type="submission" date="2018-04" db="EMBL/GenBank/DDBJ databases">
        <title>Marixanthomonas spongiae HN-E44 sp. nov., isolated from a marine sponge.</title>
        <authorList>
            <person name="Luo L."/>
            <person name="Zhuang L."/>
        </authorList>
    </citation>
    <scope>NUCLEOTIDE SEQUENCE [LARGE SCALE GENOMIC DNA]</scope>
    <source>
        <strain evidence="3 4">HN-E44</strain>
    </source>
</reference>
<evidence type="ECO:0000313" key="4">
    <source>
        <dbReference type="Proteomes" id="UP000245962"/>
    </source>
</evidence>
<evidence type="ECO:0000256" key="2">
    <source>
        <dbReference type="SAM" id="SignalP"/>
    </source>
</evidence>
<dbReference type="Proteomes" id="UP000245962">
    <property type="component" value="Unassembled WGS sequence"/>
</dbReference>
<dbReference type="EMBL" id="QEHR01000016">
    <property type="protein sequence ID" value="PVW12162.1"/>
    <property type="molecule type" value="Genomic_DNA"/>
</dbReference>
<evidence type="ECO:0000313" key="3">
    <source>
        <dbReference type="EMBL" id="PVW12162.1"/>
    </source>
</evidence>
<dbReference type="OrthoDB" id="1447646at2"/>
<accession>A0A2U0HTG6</accession>
<evidence type="ECO:0008006" key="5">
    <source>
        <dbReference type="Google" id="ProtNLM"/>
    </source>
</evidence>
<organism evidence="3 4">
    <name type="scientific">Marixanthomonas spongiae</name>
    <dbReference type="NCBI Taxonomy" id="2174845"/>
    <lineage>
        <taxon>Bacteria</taxon>
        <taxon>Pseudomonadati</taxon>
        <taxon>Bacteroidota</taxon>
        <taxon>Flavobacteriia</taxon>
        <taxon>Flavobacteriales</taxon>
        <taxon>Flavobacteriaceae</taxon>
        <taxon>Marixanthomonas</taxon>
    </lineage>
</organism>
<feature type="compositionally biased region" description="Polar residues" evidence="1">
    <location>
        <begin position="22"/>
        <end position="40"/>
    </location>
</feature>
<evidence type="ECO:0000256" key="1">
    <source>
        <dbReference type="SAM" id="MobiDB-lite"/>
    </source>
</evidence>
<keyword evidence="4" id="KW-1185">Reference proteome</keyword>
<feature type="chain" id="PRO_5015440093" description="Lipoprotein" evidence="2">
    <location>
        <begin position="22"/>
        <end position="178"/>
    </location>
</feature>
<dbReference type="RefSeq" id="WP_116695647.1">
    <property type="nucleotide sequence ID" value="NZ_QEHR01000016.1"/>
</dbReference>
<gene>
    <name evidence="3" type="ORF">DDV96_15285</name>
</gene>
<proteinExistence type="predicted"/>
<dbReference type="AlphaFoldDB" id="A0A2U0HTG6"/>
<comment type="caution">
    <text evidence="3">The sequence shown here is derived from an EMBL/GenBank/DDBJ whole genome shotgun (WGS) entry which is preliminary data.</text>
</comment>